<dbReference type="Proteomes" id="UP000299102">
    <property type="component" value="Unassembled WGS sequence"/>
</dbReference>
<evidence type="ECO:0000313" key="2">
    <source>
        <dbReference type="Proteomes" id="UP000299102"/>
    </source>
</evidence>
<accession>A0A4C1Y5F2</accession>
<organism evidence="1 2">
    <name type="scientific">Eumeta variegata</name>
    <name type="common">Bagworm moth</name>
    <name type="synonym">Eumeta japonica</name>
    <dbReference type="NCBI Taxonomy" id="151549"/>
    <lineage>
        <taxon>Eukaryota</taxon>
        <taxon>Metazoa</taxon>
        <taxon>Ecdysozoa</taxon>
        <taxon>Arthropoda</taxon>
        <taxon>Hexapoda</taxon>
        <taxon>Insecta</taxon>
        <taxon>Pterygota</taxon>
        <taxon>Neoptera</taxon>
        <taxon>Endopterygota</taxon>
        <taxon>Lepidoptera</taxon>
        <taxon>Glossata</taxon>
        <taxon>Ditrysia</taxon>
        <taxon>Tineoidea</taxon>
        <taxon>Psychidae</taxon>
        <taxon>Oiketicinae</taxon>
        <taxon>Eumeta</taxon>
    </lineage>
</organism>
<sequence length="107" mass="12194">MTPLLAQILTVHSGFVQYLYRFKLKNLPYCACTPDKVQDVLHVLEECLIFAKEHAETEAGTDARIVGQGLPNLVNDYNSLAIFLRFCEGVTRRCNIRNNSKIYMTLN</sequence>
<name>A0A4C1Y5F2_EUMVA</name>
<reference evidence="1 2" key="1">
    <citation type="journal article" date="2019" name="Commun. Biol.">
        <title>The bagworm genome reveals a unique fibroin gene that provides high tensile strength.</title>
        <authorList>
            <person name="Kono N."/>
            <person name="Nakamura H."/>
            <person name="Ohtoshi R."/>
            <person name="Tomita M."/>
            <person name="Numata K."/>
            <person name="Arakawa K."/>
        </authorList>
    </citation>
    <scope>NUCLEOTIDE SEQUENCE [LARGE SCALE GENOMIC DNA]</scope>
</reference>
<dbReference type="AlphaFoldDB" id="A0A4C1Y5F2"/>
<dbReference type="OrthoDB" id="411823at2759"/>
<gene>
    <name evidence="1" type="ORF">EVAR_37220_1</name>
</gene>
<keyword evidence="2" id="KW-1185">Reference proteome</keyword>
<comment type="caution">
    <text evidence="1">The sequence shown here is derived from an EMBL/GenBank/DDBJ whole genome shotgun (WGS) entry which is preliminary data.</text>
</comment>
<evidence type="ECO:0000313" key="1">
    <source>
        <dbReference type="EMBL" id="GBP71126.1"/>
    </source>
</evidence>
<proteinExistence type="predicted"/>
<protein>
    <submittedName>
        <fullName evidence="1">Uncharacterized protein</fullName>
    </submittedName>
</protein>
<dbReference type="EMBL" id="BGZK01001098">
    <property type="protein sequence ID" value="GBP71126.1"/>
    <property type="molecule type" value="Genomic_DNA"/>
</dbReference>